<dbReference type="AlphaFoldDB" id="A0A433RNY1"/>
<evidence type="ECO:0000313" key="3">
    <source>
        <dbReference type="EMBL" id="RUS50440.1"/>
    </source>
</evidence>
<dbReference type="Pfam" id="PF06114">
    <property type="entry name" value="Peptidase_M78"/>
    <property type="match status" value="1"/>
</dbReference>
<sequence length="301" mass="35080">MRPNSYEERTKELTTRLEEQLTQFANQTEFKRYLTFMASMRQYSVDNQILIFMQNPKATYVAGFQAWKKHERYVQKGEKGIQIRAPIFEQQPVLDPKTKQPVYENGELKLENVLVRYKWVTVFDIAQTAGEPLKTTRDFVNERFQTDEDAQRLYDQFKNYLNQFKQLHVAEKTYSIHEEGRGYFVPSTNEIIINASETNPVAKLSTLIHEFAHAQLHGRSGDYREATRAHKEAQAESIACATMAYLGFDTSHFSLGYIATWAKDTELMRKALFEIQATLEKTLATLDVVLHPQLYEQLEQI</sequence>
<dbReference type="Gene3D" id="1.10.10.2910">
    <property type="match status" value="1"/>
</dbReference>
<organism evidence="3 4">
    <name type="scientific">Candidatus Kurthia intestinigallinarum</name>
    <dbReference type="NCBI Taxonomy" id="1562256"/>
    <lineage>
        <taxon>Bacteria</taxon>
        <taxon>Bacillati</taxon>
        <taxon>Bacillota</taxon>
        <taxon>Bacilli</taxon>
        <taxon>Bacillales</taxon>
        <taxon>Caryophanaceae</taxon>
        <taxon>Kurthia</taxon>
    </lineage>
</organism>
<dbReference type="EMBL" id="JTFC01000140">
    <property type="protein sequence ID" value="RUS50440.1"/>
    <property type="molecule type" value="Genomic_DNA"/>
</dbReference>
<accession>A0A433RNY1</accession>
<dbReference type="GO" id="GO:0003697">
    <property type="term" value="F:single-stranded DNA binding"/>
    <property type="evidence" value="ECO:0007669"/>
    <property type="project" value="InterPro"/>
</dbReference>
<feature type="non-terminal residue" evidence="3">
    <location>
        <position position="301"/>
    </location>
</feature>
<gene>
    <name evidence="3" type="ORF">QI30_19175</name>
</gene>
<proteinExistence type="predicted"/>
<dbReference type="InterPro" id="IPR013610">
    <property type="entry name" value="ArdC_N"/>
</dbReference>
<dbReference type="Pfam" id="PF08401">
    <property type="entry name" value="ArdcN"/>
    <property type="match status" value="1"/>
</dbReference>
<feature type="domain" description="IrrE N-terminal-like" evidence="1">
    <location>
        <begin position="180"/>
        <end position="258"/>
    </location>
</feature>
<comment type="caution">
    <text evidence="3">The sequence shown here is derived from an EMBL/GenBank/DDBJ whole genome shotgun (WGS) entry which is preliminary data.</text>
</comment>
<dbReference type="Proteomes" id="UP000288623">
    <property type="component" value="Unassembled WGS sequence"/>
</dbReference>
<keyword evidence="4" id="KW-1185">Reference proteome</keyword>
<evidence type="ECO:0000313" key="4">
    <source>
        <dbReference type="Proteomes" id="UP000288623"/>
    </source>
</evidence>
<feature type="domain" description="N-terminal" evidence="2">
    <location>
        <begin position="4"/>
        <end position="123"/>
    </location>
</feature>
<protein>
    <recommendedName>
        <fullName evidence="5">LtrC</fullName>
    </recommendedName>
</protein>
<evidence type="ECO:0008006" key="5">
    <source>
        <dbReference type="Google" id="ProtNLM"/>
    </source>
</evidence>
<dbReference type="InterPro" id="IPR010359">
    <property type="entry name" value="IrrE_HExxH"/>
</dbReference>
<evidence type="ECO:0000259" key="2">
    <source>
        <dbReference type="Pfam" id="PF08401"/>
    </source>
</evidence>
<evidence type="ECO:0000259" key="1">
    <source>
        <dbReference type="Pfam" id="PF06114"/>
    </source>
</evidence>
<name>A0A433RNY1_9BACL</name>
<reference evidence="3 4" key="1">
    <citation type="submission" date="2014-11" db="EMBL/GenBank/DDBJ databases">
        <title>Genome sequence and analysis of novel Kurthia sp.</title>
        <authorList>
            <person name="Lawson J.N."/>
            <person name="Gonzalez J.E."/>
            <person name="Rinauldi L."/>
            <person name="Xuan Z."/>
            <person name="Firman A."/>
            <person name="Shaddox L."/>
            <person name="Trudeau A."/>
            <person name="Shah S."/>
            <person name="Reiman D."/>
        </authorList>
    </citation>
    <scope>NUCLEOTIDE SEQUENCE [LARGE SCALE GENOMIC DNA]</scope>
    <source>
        <strain evidence="3 4">3B1D</strain>
    </source>
</reference>